<sequence length="79" mass="8286">MSQRTKRHHRRPSQGVFAIPDDLSDHLPTGIAPPPPPAARAQAPPPHQERSGGGGVHLPPQPPAKPSEETPASDPSTKG</sequence>
<evidence type="ECO:0000256" key="1">
    <source>
        <dbReference type="SAM" id="MobiDB-lite"/>
    </source>
</evidence>
<evidence type="ECO:0000313" key="3">
    <source>
        <dbReference type="Proteomes" id="UP000826271"/>
    </source>
</evidence>
<feature type="compositionally biased region" description="Pro residues" evidence="1">
    <location>
        <begin position="31"/>
        <end position="46"/>
    </location>
</feature>
<feature type="region of interest" description="Disordered" evidence="1">
    <location>
        <begin position="1"/>
        <end position="79"/>
    </location>
</feature>
<name>A0AAV6WUE2_9LAMI</name>
<evidence type="ECO:0000313" key="2">
    <source>
        <dbReference type="EMBL" id="KAG8374309.1"/>
    </source>
</evidence>
<feature type="compositionally biased region" description="Basic residues" evidence="1">
    <location>
        <begin position="1"/>
        <end position="12"/>
    </location>
</feature>
<dbReference type="AlphaFoldDB" id="A0AAV6WUE2"/>
<keyword evidence="3" id="KW-1185">Reference proteome</keyword>
<organism evidence="2 3">
    <name type="scientific">Buddleja alternifolia</name>
    <dbReference type="NCBI Taxonomy" id="168488"/>
    <lineage>
        <taxon>Eukaryota</taxon>
        <taxon>Viridiplantae</taxon>
        <taxon>Streptophyta</taxon>
        <taxon>Embryophyta</taxon>
        <taxon>Tracheophyta</taxon>
        <taxon>Spermatophyta</taxon>
        <taxon>Magnoliopsida</taxon>
        <taxon>eudicotyledons</taxon>
        <taxon>Gunneridae</taxon>
        <taxon>Pentapetalae</taxon>
        <taxon>asterids</taxon>
        <taxon>lamiids</taxon>
        <taxon>Lamiales</taxon>
        <taxon>Scrophulariaceae</taxon>
        <taxon>Buddlejeae</taxon>
        <taxon>Buddleja</taxon>
    </lineage>
</organism>
<gene>
    <name evidence="2" type="ORF">BUALT_Bualt11G0118300</name>
</gene>
<dbReference type="EMBL" id="WHWC01000011">
    <property type="protein sequence ID" value="KAG8374309.1"/>
    <property type="molecule type" value="Genomic_DNA"/>
</dbReference>
<reference evidence="2" key="1">
    <citation type="submission" date="2019-10" db="EMBL/GenBank/DDBJ databases">
        <authorList>
            <person name="Zhang R."/>
            <person name="Pan Y."/>
            <person name="Wang J."/>
            <person name="Ma R."/>
            <person name="Yu S."/>
        </authorList>
    </citation>
    <scope>NUCLEOTIDE SEQUENCE</scope>
    <source>
        <strain evidence="2">LA-IB0</strain>
        <tissue evidence="2">Leaf</tissue>
    </source>
</reference>
<comment type="caution">
    <text evidence="2">The sequence shown here is derived from an EMBL/GenBank/DDBJ whole genome shotgun (WGS) entry which is preliminary data.</text>
</comment>
<accession>A0AAV6WUE2</accession>
<proteinExistence type="predicted"/>
<dbReference type="Proteomes" id="UP000826271">
    <property type="component" value="Unassembled WGS sequence"/>
</dbReference>
<protein>
    <submittedName>
        <fullName evidence="2">Uncharacterized protein</fullName>
    </submittedName>
</protein>